<feature type="coiled-coil region" evidence="1">
    <location>
        <begin position="227"/>
        <end position="299"/>
    </location>
</feature>
<evidence type="ECO:0000256" key="1">
    <source>
        <dbReference type="SAM" id="Coils"/>
    </source>
</evidence>
<name>A0A6G1H5W3_9PEZI</name>
<keyword evidence="4" id="KW-1185">Reference proteome</keyword>
<dbReference type="AlphaFoldDB" id="A0A6G1H5W3"/>
<dbReference type="EMBL" id="ML977149">
    <property type="protein sequence ID" value="KAF1988348.1"/>
    <property type="molecule type" value="Genomic_DNA"/>
</dbReference>
<sequence>MRTNQTNIKKRKSAFIVDTDSDDATPAVHSRPSARRAEVATDRKEFESYLDRIRDSGAEVEFPNLDLAKFLEQAQIMKTERDELYEKYHDVKSKINHYKKRSSEATKAEELMREKRDHARQSEQIFQLKWQSRGDEIMTQSIELDKLRRELGSGSEVDSLREKVQKLEAEMKQMDHAVKNGYNTDELTIANKAFKEGVKAGKDESETLMSEAVRSGSKEAKEKDVKISELEICISQLSNEIESLQEAANLTGNGGQNSKAAEDEIKGLRNRCVTASNQAHKFQQELIKAQKELAKFDTEQQEAIATTARKLASLSSRMACGNEFKDVLGKLLELLE</sequence>
<reference evidence="3" key="1">
    <citation type="journal article" date="2020" name="Stud. Mycol.">
        <title>101 Dothideomycetes genomes: a test case for predicting lifestyles and emergence of pathogens.</title>
        <authorList>
            <person name="Haridas S."/>
            <person name="Albert R."/>
            <person name="Binder M."/>
            <person name="Bloem J."/>
            <person name="Labutti K."/>
            <person name="Salamov A."/>
            <person name="Andreopoulos B."/>
            <person name="Baker S."/>
            <person name="Barry K."/>
            <person name="Bills G."/>
            <person name="Bluhm B."/>
            <person name="Cannon C."/>
            <person name="Castanera R."/>
            <person name="Culley D."/>
            <person name="Daum C."/>
            <person name="Ezra D."/>
            <person name="Gonzalez J."/>
            <person name="Henrissat B."/>
            <person name="Kuo A."/>
            <person name="Liang C."/>
            <person name="Lipzen A."/>
            <person name="Lutzoni F."/>
            <person name="Magnuson J."/>
            <person name="Mondo S."/>
            <person name="Nolan M."/>
            <person name="Ohm R."/>
            <person name="Pangilinan J."/>
            <person name="Park H.-J."/>
            <person name="Ramirez L."/>
            <person name="Alfaro M."/>
            <person name="Sun H."/>
            <person name="Tritt A."/>
            <person name="Yoshinaga Y."/>
            <person name="Zwiers L.-H."/>
            <person name="Turgeon B."/>
            <person name="Goodwin S."/>
            <person name="Spatafora J."/>
            <person name="Crous P."/>
            <person name="Grigoriev I."/>
        </authorList>
    </citation>
    <scope>NUCLEOTIDE SEQUENCE</scope>
    <source>
        <strain evidence="3">CBS 113979</strain>
    </source>
</reference>
<feature type="region of interest" description="Disordered" evidence="2">
    <location>
        <begin position="20"/>
        <end position="41"/>
    </location>
</feature>
<evidence type="ECO:0000313" key="3">
    <source>
        <dbReference type="EMBL" id="KAF1988348.1"/>
    </source>
</evidence>
<protein>
    <submittedName>
        <fullName evidence="3">Uncharacterized protein</fullName>
    </submittedName>
</protein>
<evidence type="ECO:0000313" key="4">
    <source>
        <dbReference type="Proteomes" id="UP000800041"/>
    </source>
</evidence>
<gene>
    <name evidence="3" type="ORF">K402DRAFT_462216</name>
</gene>
<proteinExistence type="predicted"/>
<evidence type="ECO:0000256" key="2">
    <source>
        <dbReference type="SAM" id="MobiDB-lite"/>
    </source>
</evidence>
<dbReference type="Proteomes" id="UP000800041">
    <property type="component" value="Unassembled WGS sequence"/>
</dbReference>
<accession>A0A6G1H5W3</accession>
<keyword evidence="1" id="KW-0175">Coiled coil</keyword>
<organism evidence="3 4">
    <name type="scientific">Aulographum hederae CBS 113979</name>
    <dbReference type="NCBI Taxonomy" id="1176131"/>
    <lineage>
        <taxon>Eukaryota</taxon>
        <taxon>Fungi</taxon>
        <taxon>Dikarya</taxon>
        <taxon>Ascomycota</taxon>
        <taxon>Pezizomycotina</taxon>
        <taxon>Dothideomycetes</taxon>
        <taxon>Pleosporomycetidae</taxon>
        <taxon>Aulographales</taxon>
        <taxon>Aulographaceae</taxon>
    </lineage>
</organism>
<feature type="coiled-coil region" evidence="1">
    <location>
        <begin position="67"/>
        <end position="101"/>
    </location>
</feature>